<dbReference type="EMBL" id="CAJNOR010002375">
    <property type="protein sequence ID" value="CAF1285376.1"/>
    <property type="molecule type" value="Genomic_DNA"/>
</dbReference>
<dbReference type="Pfam" id="PF00550">
    <property type="entry name" value="PP-binding"/>
    <property type="match status" value="1"/>
</dbReference>
<dbReference type="InterPro" id="IPR014031">
    <property type="entry name" value="Ketoacyl_synth_C"/>
</dbReference>
<feature type="active site" description="Proton acceptor; for dehydratase activity" evidence="7">
    <location>
        <position position="1012"/>
    </location>
</feature>
<dbReference type="InterPro" id="IPR016039">
    <property type="entry name" value="Thiolase-like"/>
</dbReference>
<dbReference type="CDD" id="cd05195">
    <property type="entry name" value="enoyl_red"/>
    <property type="match status" value="1"/>
</dbReference>
<dbReference type="SMART" id="SM00825">
    <property type="entry name" value="PKS_KS"/>
    <property type="match status" value="1"/>
</dbReference>
<reference evidence="11" key="1">
    <citation type="submission" date="2021-02" db="EMBL/GenBank/DDBJ databases">
        <authorList>
            <person name="Nowell W R."/>
        </authorList>
    </citation>
    <scope>NUCLEOTIDE SEQUENCE</scope>
</reference>
<dbReference type="InterPro" id="IPR020841">
    <property type="entry name" value="PKS_Beta-ketoAc_synthase_dom"/>
</dbReference>
<dbReference type="InterPro" id="IPR049900">
    <property type="entry name" value="PKS_mFAS_DH"/>
</dbReference>
<dbReference type="InterPro" id="IPR042104">
    <property type="entry name" value="PKS_dehydratase_sf"/>
</dbReference>
<dbReference type="GO" id="GO:0031177">
    <property type="term" value="F:phosphopantetheine binding"/>
    <property type="evidence" value="ECO:0007669"/>
    <property type="project" value="InterPro"/>
</dbReference>
<dbReference type="InterPro" id="IPR049552">
    <property type="entry name" value="PKS_DH_N"/>
</dbReference>
<feature type="domain" description="Ketosynthase family 3 (KS3)" evidence="9">
    <location>
        <begin position="11"/>
        <end position="450"/>
    </location>
</feature>
<dbReference type="Pfam" id="PF00107">
    <property type="entry name" value="ADH_zinc_N"/>
    <property type="match status" value="1"/>
</dbReference>
<dbReference type="PROSITE" id="PS50075">
    <property type="entry name" value="CARRIER"/>
    <property type="match status" value="1"/>
</dbReference>
<dbReference type="InterPro" id="IPR001227">
    <property type="entry name" value="Ac_transferase_dom_sf"/>
</dbReference>
<gene>
    <name evidence="12" type="ORF">EDS130_LOCUS41172</name>
    <name evidence="11" type="ORF">XAT740_LOCUS28044</name>
</gene>
<dbReference type="SUPFAM" id="SSF50129">
    <property type="entry name" value="GroES-like"/>
    <property type="match status" value="1"/>
</dbReference>
<dbReference type="PROSITE" id="PS52004">
    <property type="entry name" value="KS3_2"/>
    <property type="match status" value="1"/>
</dbReference>
<dbReference type="SUPFAM" id="SSF53901">
    <property type="entry name" value="Thiolase-like"/>
    <property type="match status" value="1"/>
</dbReference>
<sequence length="2877" mass="328464">MTSSFVSKNALEPIAIIGVACEFAGDIHTANDLWNALKESRDVGSTIPRDRVDLTSYAAHMLNMDNGQLRAKLLRGGYFLSNNQWDMFEASFFDLSDAEAGSIDPCHRLLMLKFVHLIDDAGYSIEKINGTRTSVHIGQFSTDHATTSTRMEPEYRSRFHGPNSLLYNAAARIAYHFNLQGPNVSLDVACSSSLEAIHLAVQSLRTNESDMAVCGGVNALYAPENFLQSSLIGAQSPEGRSRSFSADANGYAKGDGLGLLLLKRLSDAERDGDRIYCVLHDILSSHDGNEDKNNFVVPSGAGQARLLSNIYGRTNFDPRRIFYVEAHGTGTPVGDPIEANCLGRFFNRSQLDPPLLIGSIKSNIGHTEGAAGVASLIKIIMCMHHRSIPSNMLFTSLNPKIEAQRYNIHVVQHQVPFPSKTEDENNRQPVALCVNSFGMGGTTTHAIVEEYVPKEKPIVMNGFGREHQMCNGNHNEIKQYFIFIFSTKTRESLNYQINEFNQWLYKKAFADIDDDYVFLQRTSQLLLLRRTISYKHAAVFVFANRKQLQEQIDAFLTEQAFSGLSVIVRPTVPTTKICFVFSGQGPQWWAMGRQLYESEPIFTQWIQLIDAEMSKINNGEWQLLKELFETVGEKDSRINDTNIAQPALFAIQVALAALLVSWNIYPSSIISHSAGDQAACFVAGRLTLQEAVRIVYHRSRLQNRNTRQGGRMLAVSMSVNEVKEKLLKDIEHLVDIAVVNSSRSVTLSGDEKTVDELQEILSTLYPNVFKARLRIENAFHSYQMDRFNIESEMLSSLKDIRGLPLQDSKLMFNPICAQAHLYSSVTGNELNDETPVDAHYWWTNVRSCVRFHDAMKCIQQGDDANIFLEISPHPVLGTSIRECYELINLQSPLILPTLKRKENEQITLLTSLAQMTTSEEIWKKYFHTRNISFSENQNRYFNEEKLFDDFPLYKFNLTPCWYESKESVMKRLADRTSNHPLLGVRQLTEHLNPTWRSLININLPEYAYLKDHRIQDAILFPAVAYLELAIAACHEILSSSTVKKQFTIVFEQIKFVNALILTEHESTEIFTQVIMPMRQWYIYSRPWSAAGSNCMRTSGMASNDILNSFQDQEKLNQYSLKQFTLHAHGQIEIDYQNNDQQKFNISSRINLTSQTWSTNEPRDVYLHLLTRGYQYGNSFQNVQSLRGTTTNVTAQINNSDEINNISSYYLTHPSILDTCFHPILALLPDNETTFLPISIQKFIVQNKSNIRLSQYRNIEICGYYHDNICGLDQEKTYTADMVVIPNGMQIDDSIYIFQGMSIQQVQGTQTGRWKLEKTLFERLNSINDLPNKNVKNYCDTIMKDYCMARIWNESEIVTNLATLFPSTEELIYNTNLNDISNRDLIESIKPLNELAACYAQMALKDLNFNLINQQSYPLLNACQSFSLLCNNEQVTWHSTQVRLSQLNNQFPRLKPLLKALNDCGSRLKEIFYGEQTDIDVFLSNTETEETFQQIKSIVSSFKTQEIFRIITQYFLRLRQGSLRIHHLRIFWISDNDCSDILPILDLLHNLSRETNLRIDLHCVNSDSAQLKQAAEIFEKYFNDHQITEISMIYDHAIDLFNSETLVKLPIESFDIIFSSNQFQISNEEELKQSLVNLRRLLIPNGYLILLELTKDIPLYFDLIFGLIDQWWSSTDNTRSGYNAQQWIRICKEINGFSNIQLVPSEYESTILLCQKSQSKQILKTLDERSSQVWLLFTDENDESFGYYLKQFLPSSNVRIFSIRDANLKKISSIIEVMIMTYKQLYIVFAWSLEQIPLDINQHDRNDFAFKQLEETICGTISSILRSIQILSPAFYPFIYVLTHNSQLNLNSNCNVISSPLIGLVRSLMTEYERNRLKLIDLQASSLTLIHQAQFVQVLVQYMIDCRSFNQTCEIALQFDTNSNQIKHLTWHYEMLQQRDDNLDKNQSKNLSIIPRKDADQHPFRLCVASSRFLGDLTWVEENRLKDLLPGQIEIRVGNVGLNFRDALKVRGLYPHTRIFAQPDQDQPHVDRDTEPGSDFVGTVVRSCPTTQFRVGDIVLGISASGVFHSHIIVDSLNVVRIPAECPLTYEQLSGMSIPCMTVIYSLKYRVNLQPNQTILIHAASGAAGQICIQYCQLIGARILATAGTDEKRRFLREYYGIEHVFNSRNMSFVTDVQRILPNGVDVIVNSLSGSFLKETMKLLSYHGHFIEWGKRDVFGKSDLSVFDLRSDCSFHVIDFMSLVAQKLDISRKLLQEMMDLFVQRKLKAIEPTVVYEPNQINEALIRLNSGITMGKTIVRLTSSDQPLLIKTKQSEQQISFKDKSDGIFSWNVCNQGTILISGGFGGLGLTMSRWMIEERAVKRIVLMSRRTLIELEQPSNPQYEDWLRLKQIVNKYNAHVDVVQADVTNFQQVYSLIEKINQTSYPVRGIFHSAVVSEDRTLINMTQDHLSRVLPPKVRGAWILHQVVQLTHSPIHFFLMFSSIRNHLLEVSSAGYNAGNQFLDALANYRMSELHLPALSISLPAVSGAGMFHRHKDALISLQKTQGFELVPTKAVFELIERVHEYQKISSYPVIFAVNWQTLYEKRHNLATTFLTEIVEKRYIEMKLNEISSTSSEINNTKNIDFNQKENIIERTRATVARLLGAPTVDRIIIDKSLVSQGMDSLGAVSLYNWLGQETSIFIPIADLLQGLSIEAIGTIIYDKLNERRQQQQVNLSTVEENDESFDDFNENKVKSATSSTYTGVENVICLQNSQQNSNLHILFCIADMSTNDNFSDHSKFLINKSSSHEPNDKLLSNNTIYMLRVPLTTTSSDTDRVSICAREMISQMRRIQPRGPYHIVAFRDSQEQNIAHAMSEQLKNYSNMVNVRLVLLDGQL</sequence>
<organism evidence="11 13">
    <name type="scientific">Adineta ricciae</name>
    <name type="common">Rotifer</name>
    <dbReference type="NCBI Taxonomy" id="249248"/>
    <lineage>
        <taxon>Eukaryota</taxon>
        <taxon>Metazoa</taxon>
        <taxon>Spiralia</taxon>
        <taxon>Gnathifera</taxon>
        <taxon>Rotifera</taxon>
        <taxon>Eurotatoria</taxon>
        <taxon>Bdelloidea</taxon>
        <taxon>Adinetida</taxon>
        <taxon>Adinetidae</taxon>
        <taxon>Adineta</taxon>
    </lineage>
</organism>
<dbReference type="InterPro" id="IPR032821">
    <property type="entry name" value="PKS_assoc"/>
</dbReference>
<keyword evidence="1" id="KW-0596">Phosphopantetheine</keyword>
<dbReference type="Pfam" id="PF21089">
    <property type="entry name" value="PKS_DH_N"/>
    <property type="match status" value="1"/>
</dbReference>
<keyword evidence="2" id="KW-0597">Phosphoprotein</keyword>
<dbReference type="Proteomes" id="UP000663828">
    <property type="component" value="Unassembled WGS sequence"/>
</dbReference>
<dbReference type="Gene3D" id="3.40.50.150">
    <property type="entry name" value="Vaccinia Virus protein VP39"/>
    <property type="match status" value="1"/>
</dbReference>
<dbReference type="InterPro" id="IPR011032">
    <property type="entry name" value="GroES-like_sf"/>
</dbReference>
<dbReference type="InterPro" id="IPR029063">
    <property type="entry name" value="SAM-dependent_MTases_sf"/>
</dbReference>
<dbReference type="Pfam" id="PF00698">
    <property type="entry name" value="Acyl_transf_1"/>
    <property type="match status" value="1"/>
</dbReference>
<evidence type="ECO:0008006" key="14">
    <source>
        <dbReference type="Google" id="ProtNLM"/>
    </source>
</evidence>
<dbReference type="SUPFAM" id="SSF52151">
    <property type="entry name" value="FabD/lysophospholipase-like"/>
    <property type="match status" value="1"/>
</dbReference>
<feature type="region of interest" description="C-terminal hotdog fold" evidence="7">
    <location>
        <begin position="1155"/>
        <end position="1311"/>
    </location>
</feature>
<feature type="domain" description="Carrier" evidence="8">
    <location>
        <begin position="2630"/>
        <end position="2705"/>
    </location>
</feature>
<name>A0A815CHW9_ADIRI</name>
<dbReference type="InterPro" id="IPR009081">
    <property type="entry name" value="PP-bd_ACP"/>
</dbReference>
<dbReference type="PROSITE" id="PS52019">
    <property type="entry name" value="PKS_MFAS_DH"/>
    <property type="match status" value="1"/>
</dbReference>
<dbReference type="Gene3D" id="1.10.1200.10">
    <property type="entry name" value="ACP-like"/>
    <property type="match status" value="1"/>
</dbReference>
<evidence type="ECO:0000256" key="4">
    <source>
        <dbReference type="ARBA" id="ARBA00022857"/>
    </source>
</evidence>
<keyword evidence="6" id="KW-0012">Acyltransferase</keyword>
<dbReference type="Pfam" id="PF14765">
    <property type="entry name" value="PS-DH"/>
    <property type="match status" value="1"/>
</dbReference>
<feature type="region of interest" description="N-terminal hotdog fold" evidence="7">
    <location>
        <begin position="979"/>
        <end position="1138"/>
    </location>
</feature>
<keyword evidence="13" id="KW-1185">Reference proteome</keyword>
<dbReference type="EMBL" id="CAJNOJ010000528">
    <property type="protein sequence ID" value="CAF1476849.1"/>
    <property type="molecule type" value="Genomic_DNA"/>
</dbReference>
<evidence type="ECO:0000256" key="5">
    <source>
        <dbReference type="ARBA" id="ARBA00023268"/>
    </source>
</evidence>
<dbReference type="InterPro" id="IPR020843">
    <property type="entry name" value="ER"/>
</dbReference>
<dbReference type="InterPro" id="IPR014030">
    <property type="entry name" value="Ketoacyl_synth_N"/>
</dbReference>
<evidence type="ECO:0000313" key="11">
    <source>
        <dbReference type="EMBL" id="CAF1285376.1"/>
    </source>
</evidence>
<dbReference type="InterPro" id="IPR013968">
    <property type="entry name" value="PKS_KR"/>
</dbReference>
<dbReference type="Gene3D" id="3.40.366.10">
    <property type="entry name" value="Malonyl-Coenzyme A Acyl Carrier Protein, domain 2"/>
    <property type="match status" value="1"/>
</dbReference>
<dbReference type="Gene3D" id="3.40.50.720">
    <property type="entry name" value="NAD(P)-binding Rossmann-like Domain"/>
    <property type="match status" value="2"/>
</dbReference>
<keyword evidence="3" id="KW-0808">Transferase</keyword>
<evidence type="ECO:0000259" key="8">
    <source>
        <dbReference type="PROSITE" id="PS50075"/>
    </source>
</evidence>
<dbReference type="InterPro" id="IPR016036">
    <property type="entry name" value="Malonyl_transacylase_ACP-bd"/>
</dbReference>
<dbReference type="SMART" id="SM00826">
    <property type="entry name" value="PKS_DH"/>
    <property type="match status" value="1"/>
</dbReference>
<dbReference type="PANTHER" id="PTHR45681:SF6">
    <property type="entry name" value="POLYKETIDE SYNTHASE 37"/>
    <property type="match status" value="1"/>
</dbReference>
<evidence type="ECO:0000256" key="2">
    <source>
        <dbReference type="ARBA" id="ARBA00022553"/>
    </source>
</evidence>
<feature type="domain" description="PKS/mFAS DH" evidence="10">
    <location>
        <begin position="979"/>
        <end position="1311"/>
    </location>
</feature>
<dbReference type="PANTHER" id="PTHR45681">
    <property type="entry name" value="POLYKETIDE SYNTHASE 44-RELATED"/>
    <property type="match status" value="1"/>
</dbReference>
<dbReference type="InterPro" id="IPR036291">
    <property type="entry name" value="NAD(P)-bd_dom_sf"/>
</dbReference>
<dbReference type="Gene3D" id="3.10.129.110">
    <property type="entry name" value="Polyketide synthase dehydratase"/>
    <property type="match status" value="1"/>
</dbReference>
<dbReference type="SUPFAM" id="SSF51735">
    <property type="entry name" value="NAD(P)-binding Rossmann-fold domains"/>
    <property type="match status" value="2"/>
</dbReference>
<keyword evidence="4" id="KW-0521">NADP</keyword>
<dbReference type="InterPro" id="IPR049551">
    <property type="entry name" value="PKS_DH_C"/>
</dbReference>
<dbReference type="InterPro" id="IPR057326">
    <property type="entry name" value="KR_dom"/>
</dbReference>
<dbReference type="Pfam" id="PF08659">
    <property type="entry name" value="KR"/>
    <property type="match status" value="1"/>
</dbReference>
<dbReference type="Pfam" id="PF00109">
    <property type="entry name" value="ketoacyl-synt"/>
    <property type="match status" value="1"/>
</dbReference>
<dbReference type="InterPro" id="IPR013149">
    <property type="entry name" value="ADH-like_C"/>
</dbReference>
<keyword evidence="5" id="KW-0511">Multifunctional enzyme</keyword>
<dbReference type="SUPFAM" id="SSF47336">
    <property type="entry name" value="ACP-like"/>
    <property type="match status" value="1"/>
</dbReference>
<dbReference type="InterPro" id="IPR016035">
    <property type="entry name" value="Acyl_Trfase/lysoPLipase"/>
</dbReference>
<proteinExistence type="predicted"/>
<dbReference type="InterPro" id="IPR020807">
    <property type="entry name" value="PKS_DH"/>
</dbReference>
<dbReference type="SMART" id="SM00829">
    <property type="entry name" value="PKS_ER"/>
    <property type="match status" value="1"/>
</dbReference>
<dbReference type="SMART" id="SM00823">
    <property type="entry name" value="PKS_PP"/>
    <property type="match status" value="1"/>
</dbReference>
<dbReference type="GO" id="GO:0044550">
    <property type="term" value="P:secondary metabolite biosynthetic process"/>
    <property type="evidence" value="ECO:0007669"/>
    <property type="project" value="UniProtKB-ARBA"/>
</dbReference>
<evidence type="ECO:0000259" key="9">
    <source>
        <dbReference type="PROSITE" id="PS52004"/>
    </source>
</evidence>
<dbReference type="SMART" id="SM00827">
    <property type="entry name" value="PKS_AT"/>
    <property type="match status" value="1"/>
</dbReference>
<evidence type="ECO:0000313" key="12">
    <source>
        <dbReference type="EMBL" id="CAF1476849.1"/>
    </source>
</evidence>
<dbReference type="InterPro" id="IPR018201">
    <property type="entry name" value="Ketoacyl_synth_AS"/>
</dbReference>
<dbReference type="Proteomes" id="UP000663852">
    <property type="component" value="Unassembled WGS sequence"/>
</dbReference>
<dbReference type="InterPro" id="IPR036736">
    <property type="entry name" value="ACP-like_sf"/>
</dbReference>
<protein>
    <recommendedName>
        <fullName evidence="14">Polyketide synthase</fullName>
    </recommendedName>
</protein>
<dbReference type="Gene3D" id="3.90.180.10">
    <property type="entry name" value="Medium-chain alcohol dehydrogenases, catalytic domain"/>
    <property type="match status" value="1"/>
</dbReference>
<dbReference type="CDD" id="cd00833">
    <property type="entry name" value="PKS"/>
    <property type="match status" value="1"/>
</dbReference>
<dbReference type="OrthoDB" id="329835at2759"/>
<dbReference type="GO" id="GO:0006633">
    <property type="term" value="P:fatty acid biosynthetic process"/>
    <property type="evidence" value="ECO:0007669"/>
    <property type="project" value="UniProtKB-UniPathway"/>
</dbReference>
<dbReference type="PROSITE" id="PS00606">
    <property type="entry name" value="KS3_1"/>
    <property type="match status" value="1"/>
</dbReference>
<dbReference type="SMART" id="SM00822">
    <property type="entry name" value="PKS_KR"/>
    <property type="match status" value="1"/>
</dbReference>
<dbReference type="Gene3D" id="3.40.47.10">
    <property type="match status" value="1"/>
</dbReference>
<evidence type="ECO:0000313" key="13">
    <source>
        <dbReference type="Proteomes" id="UP000663828"/>
    </source>
</evidence>
<accession>A0A815CHW9</accession>
<dbReference type="InterPro" id="IPR020806">
    <property type="entry name" value="PKS_PP-bd"/>
</dbReference>
<dbReference type="SUPFAM" id="SSF53335">
    <property type="entry name" value="S-adenosyl-L-methionine-dependent methyltransferases"/>
    <property type="match status" value="1"/>
</dbReference>
<dbReference type="SUPFAM" id="SSF55048">
    <property type="entry name" value="Probable ACP-binding domain of malonyl-CoA ACP transacylase"/>
    <property type="match status" value="1"/>
</dbReference>
<dbReference type="Gene3D" id="3.30.70.3290">
    <property type="match status" value="1"/>
</dbReference>
<evidence type="ECO:0000256" key="3">
    <source>
        <dbReference type="ARBA" id="ARBA00022679"/>
    </source>
</evidence>
<evidence type="ECO:0000259" key="10">
    <source>
        <dbReference type="PROSITE" id="PS52019"/>
    </source>
</evidence>
<dbReference type="InterPro" id="IPR050444">
    <property type="entry name" value="Polyketide_Synthase"/>
</dbReference>
<dbReference type="Pfam" id="PF16197">
    <property type="entry name" value="KAsynt_C_assoc"/>
    <property type="match status" value="1"/>
</dbReference>
<evidence type="ECO:0000256" key="1">
    <source>
        <dbReference type="ARBA" id="ARBA00022450"/>
    </source>
</evidence>
<dbReference type="Pfam" id="PF02801">
    <property type="entry name" value="Ketoacyl-synt_C"/>
    <property type="match status" value="1"/>
</dbReference>
<feature type="active site" description="Proton donor; for dehydratase activity" evidence="7">
    <location>
        <position position="1217"/>
    </location>
</feature>
<dbReference type="GO" id="GO:0016491">
    <property type="term" value="F:oxidoreductase activity"/>
    <property type="evidence" value="ECO:0007669"/>
    <property type="project" value="InterPro"/>
</dbReference>
<dbReference type="GO" id="GO:0004315">
    <property type="term" value="F:3-oxoacyl-[acyl-carrier-protein] synthase activity"/>
    <property type="evidence" value="ECO:0007669"/>
    <property type="project" value="InterPro"/>
</dbReference>
<comment type="caution">
    <text evidence="11">The sequence shown here is derived from an EMBL/GenBank/DDBJ whole genome shotgun (WGS) entry which is preliminary data.</text>
</comment>
<dbReference type="InterPro" id="IPR014043">
    <property type="entry name" value="Acyl_transferase_dom"/>
</dbReference>
<evidence type="ECO:0000256" key="7">
    <source>
        <dbReference type="PROSITE-ProRule" id="PRU01363"/>
    </source>
</evidence>
<dbReference type="UniPathway" id="UPA00094"/>
<evidence type="ECO:0000256" key="6">
    <source>
        <dbReference type="ARBA" id="ARBA00023315"/>
    </source>
</evidence>